<dbReference type="InterPro" id="IPR013985">
    <property type="entry name" value="Ald_Fedxn_OxRdtase_dom3"/>
</dbReference>
<evidence type="ECO:0000259" key="9">
    <source>
        <dbReference type="SMART" id="SM00790"/>
    </source>
</evidence>
<keyword evidence="3" id="KW-0004">4Fe-4S</keyword>
<evidence type="ECO:0000256" key="6">
    <source>
        <dbReference type="ARBA" id="ARBA00023004"/>
    </source>
</evidence>
<evidence type="ECO:0000256" key="7">
    <source>
        <dbReference type="ARBA" id="ARBA00023014"/>
    </source>
</evidence>
<dbReference type="InterPro" id="IPR036503">
    <property type="entry name" value="Ald_Fedxn_OxRdtase_N_sf"/>
</dbReference>
<name>A0A653A321_UNCDX</name>
<keyword evidence="5" id="KW-0560">Oxidoreductase</keyword>
<dbReference type="Gene3D" id="3.60.9.10">
    <property type="entry name" value="Aldehyde ferredoxin oxidoreductase, N-terminal domain"/>
    <property type="match status" value="1"/>
</dbReference>
<evidence type="ECO:0000256" key="8">
    <source>
        <dbReference type="ARBA" id="ARBA00049934"/>
    </source>
</evidence>
<dbReference type="Gene3D" id="1.10.599.10">
    <property type="entry name" value="Aldehyde Ferredoxin Oxidoreductase Protein, subunit A, domain 3"/>
    <property type="match status" value="1"/>
</dbReference>
<dbReference type="GO" id="GO:0016625">
    <property type="term" value="F:oxidoreductase activity, acting on the aldehyde or oxo group of donors, iron-sulfur protein as acceptor"/>
    <property type="evidence" value="ECO:0007669"/>
    <property type="project" value="InterPro"/>
</dbReference>
<protein>
    <submittedName>
        <fullName evidence="10">Putative aldehyde ferredoxin oxidoreductase</fullName>
    </submittedName>
</protein>
<dbReference type="InterPro" id="IPR051919">
    <property type="entry name" value="W-dependent_AOR"/>
</dbReference>
<dbReference type="AlphaFoldDB" id="A0A653A321"/>
<dbReference type="InterPro" id="IPR013983">
    <property type="entry name" value="Ald_Fedxn_OxRdtase_N"/>
</dbReference>
<dbReference type="GO" id="GO:0009055">
    <property type="term" value="F:electron transfer activity"/>
    <property type="evidence" value="ECO:0007669"/>
    <property type="project" value="InterPro"/>
</dbReference>
<dbReference type="GO" id="GO:0051539">
    <property type="term" value="F:4 iron, 4 sulfur cluster binding"/>
    <property type="evidence" value="ECO:0007669"/>
    <property type="project" value="UniProtKB-KW"/>
</dbReference>
<organism evidence="10">
    <name type="scientific">Uncultured Desulfatiglans sp</name>
    <dbReference type="NCBI Taxonomy" id="1748965"/>
    <lineage>
        <taxon>Bacteria</taxon>
        <taxon>Pseudomonadati</taxon>
        <taxon>Thermodesulfobacteriota</taxon>
        <taxon>Desulfobacteria</taxon>
        <taxon>Desulfatiglandales</taxon>
        <taxon>Desulfatiglandaceae</taxon>
        <taxon>Desulfatiglans</taxon>
        <taxon>environmental samples</taxon>
    </lineage>
</organism>
<comment type="cofactor">
    <cofactor evidence="8">
        <name>tungstopterin</name>
        <dbReference type="ChEBI" id="CHEBI:30402"/>
    </cofactor>
</comment>
<dbReference type="SUPFAM" id="SSF48310">
    <property type="entry name" value="Aldehyde ferredoxin oxidoreductase, C-terminal domains"/>
    <property type="match status" value="1"/>
</dbReference>
<evidence type="ECO:0000256" key="4">
    <source>
        <dbReference type="ARBA" id="ARBA00022723"/>
    </source>
</evidence>
<keyword evidence="4" id="KW-0479">Metal-binding</keyword>
<evidence type="ECO:0000256" key="3">
    <source>
        <dbReference type="ARBA" id="ARBA00022485"/>
    </source>
</evidence>
<dbReference type="EMBL" id="UPXX01000013">
    <property type="protein sequence ID" value="VBB42328.1"/>
    <property type="molecule type" value="Genomic_DNA"/>
</dbReference>
<dbReference type="PANTHER" id="PTHR30038">
    <property type="entry name" value="ALDEHYDE FERREDOXIN OXIDOREDUCTASE"/>
    <property type="match status" value="1"/>
</dbReference>
<dbReference type="PANTHER" id="PTHR30038:SF0">
    <property type="entry name" value="TUNGSTEN-CONTAINING ALDEHYDE FERREDOXIN OXIDOREDUCTASE"/>
    <property type="match status" value="1"/>
</dbReference>
<dbReference type="SMART" id="SM00790">
    <property type="entry name" value="AFOR_N"/>
    <property type="match status" value="1"/>
</dbReference>
<keyword evidence="7" id="KW-0411">Iron-sulfur</keyword>
<comment type="cofactor">
    <cofactor evidence="1">
        <name>[4Fe-4S] cluster</name>
        <dbReference type="ChEBI" id="CHEBI:49883"/>
    </cofactor>
</comment>
<dbReference type="GO" id="GO:0046872">
    <property type="term" value="F:metal ion binding"/>
    <property type="evidence" value="ECO:0007669"/>
    <property type="project" value="UniProtKB-KW"/>
</dbReference>
<keyword evidence="6" id="KW-0408">Iron</keyword>
<feature type="domain" description="Aldehyde ferredoxin oxidoreductase N-terminal" evidence="9">
    <location>
        <begin position="1"/>
        <end position="209"/>
    </location>
</feature>
<gene>
    <name evidence="10" type="ORF">TRIP_B200468</name>
</gene>
<dbReference type="Pfam" id="PF02730">
    <property type="entry name" value="AFOR_N"/>
    <property type="match status" value="1"/>
</dbReference>
<sequence length="576" mass="60462">MVDVIRVNMTDGSIQRDPLPKTYEGLGGRGLTSAFLLNEVEPTCTPIGPLNKLIFAPGLLGGTNCANSGRISVGAKSPLTGTIKEANSGGQAGSYLARLGIAAIVVEGQPTDGRLFKLHVTRDRCELLPADDLKGLGNYASVEKLKGTYGDRVGYVSIGQAGEWKLGAASVAFTDRDGRPTRHAGRGGLGAVMGSKGLKAIVIDPAGGEAAPLVDKDAFREASKRFLNALQTHPVTSQGLTNFGTDILINIINEAGGLPTRNFSSGRFEGAEKVGGETLNSVTTARKGDCSHGCMAGCVIRCSGVYLDEKGNYVSKWPEYETVWAWGPNCGIDDLDAIARMDRGCDDIGLDTIETGNAVAVAMEAGIKAFGDVAGAEELLGEIGKGTPLGRILGSGAGAVGKVFGVRRVPVVKNQALPAYDPRAVKGVGVTYATSPMGADHTAGYAVATNIMKVGGDVDPLSVTGQVDLSRGLQITTAAIDTAGLCLFVAFPVMDIPDAMVAVADMISAKYGIEMTVDDFNALGSRVLKMEREFNTRAGFTAADDRLPEFFKLEKLAPHNHVFDVPDEELDRVFNF</sequence>
<comment type="similarity">
    <text evidence="2">Belongs to the AOR/FOR family.</text>
</comment>
<dbReference type="InterPro" id="IPR036021">
    <property type="entry name" value="Tungsten_al_ferr_oxy-like_C"/>
</dbReference>
<evidence type="ECO:0000313" key="10">
    <source>
        <dbReference type="EMBL" id="VBB42328.1"/>
    </source>
</evidence>
<dbReference type="Gene3D" id="1.10.569.10">
    <property type="entry name" value="Aldehyde Ferredoxin Oxidoreductase Protein, subunit A, domain 2"/>
    <property type="match status" value="1"/>
</dbReference>
<proteinExistence type="inferred from homology"/>
<evidence type="ECO:0000256" key="2">
    <source>
        <dbReference type="ARBA" id="ARBA00011032"/>
    </source>
</evidence>
<dbReference type="Pfam" id="PF01314">
    <property type="entry name" value="AFOR_C"/>
    <property type="match status" value="1"/>
</dbReference>
<accession>A0A653A321</accession>
<evidence type="ECO:0000256" key="1">
    <source>
        <dbReference type="ARBA" id="ARBA00001966"/>
    </source>
</evidence>
<reference evidence="10" key="1">
    <citation type="submission" date="2018-07" db="EMBL/GenBank/DDBJ databases">
        <authorList>
            <consortium name="Genoscope - CEA"/>
            <person name="William W."/>
        </authorList>
    </citation>
    <scope>NUCLEOTIDE SEQUENCE</scope>
    <source>
        <strain evidence="10">IK1</strain>
    </source>
</reference>
<evidence type="ECO:0000256" key="5">
    <source>
        <dbReference type="ARBA" id="ARBA00023002"/>
    </source>
</evidence>
<dbReference type="InterPro" id="IPR001203">
    <property type="entry name" value="OxRdtase_Ald_Fedxn_C"/>
</dbReference>
<dbReference type="InterPro" id="IPR013984">
    <property type="entry name" value="Ald_Fedxn_OxRdtase_dom2"/>
</dbReference>
<dbReference type="SUPFAM" id="SSF56228">
    <property type="entry name" value="Aldehyde ferredoxin oxidoreductase, N-terminal domain"/>
    <property type="match status" value="1"/>
</dbReference>